<dbReference type="SUPFAM" id="SSF90257">
    <property type="entry name" value="Myosin rod fragments"/>
    <property type="match status" value="1"/>
</dbReference>
<feature type="coiled-coil region" evidence="1">
    <location>
        <begin position="37"/>
        <end position="102"/>
    </location>
</feature>
<gene>
    <name evidence="3" type="ORF">Fcan01_25437</name>
</gene>
<evidence type="ECO:0000313" key="4">
    <source>
        <dbReference type="Proteomes" id="UP000198287"/>
    </source>
</evidence>
<feature type="compositionally biased region" description="Polar residues" evidence="2">
    <location>
        <begin position="1"/>
        <end position="13"/>
    </location>
</feature>
<keyword evidence="1" id="KW-0175">Coiled coil</keyword>
<keyword evidence="4" id="KW-1185">Reference proteome</keyword>
<feature type="region of interest" description="Disordered" evidence="2">
    <location>
        <begin position="1"/>
        <end position="21"/>
    </location>
</feature>
<feature type="region of interest" description="Disordered" evidence="2">
    <location>
        <begin position="111"/>
        <end position="133"/>
    </location>
</feature>
<dbReference type="AlphaFoldDB" id="A0A226D3A1"/>
<evidence type="ECO:0000313" key="3">
    <source>
        <dbReference type="EMBL" id="OXA39699.1"/>
    </source>
</evidence>
<reference evidence="3 4" key="1">
    <citation type="submission" date="2015-12" db="EMBL/GenBank/DDBJ databases">
        <title>The genome of Folsomia candida.</title>
        <authorList>
            <person name="Faddeeva A."/>
            <person name="Derks M.F."/>
            <person name="Anvar Y."/>
            <person name="Smit S."/>
            <person name="Van Straalen N."/>
            <person name="Roelofs D."/>
        </authorList>
    </citation>
    <scope>NUCLEOTIDE SEQUENCE [LARGE SCALE GENOMIC DNA]</scope>
    <source>
        <strain evidence="3 4">VU population</strain>
        <tissue evidence="3">Whole body</tissue>
    </source>
</reference>
<comment type="caution">
    <text evidence="3">The sequence shown here is derived from an EMBL/GenBank/DDBJ whole genome shotgun (WGS) entry which is preliminary data.</text>
</comment>
<dbReference type="EMBL" id="LNIX01000037">
    <property type="protein sequence ID" value="OXA39699.1"/>
    <property type="molecule type" value="Genomic_DNA"/>
</dbReference>
<dbReference type="Proteomes" id="UP000198287">
    <property type="component" value="Unassembled WGS sequence"/>
</dbReference>
<name>A0A226D3A1_FOLCA</name>
<sequence length="213" mass="23444">MHSESHQIQSDSVSVEPEPDSVANRCHEAVAHFRHDISLLEMEVKKLDDQKAKMQIEMRGLDERKDEMKKELKNLDNKKEQLKKRVQEKQELRDKLQKLSEDYGMDIDVGTPELLESNPQPSGSRGNQAPAISPTGCHTIQALGTGSLAVQALGTGNIIQTINNFCLITFILSNASTSADSSPLELLASVPVAGGDLASFISKHHEPPGKRKK</sequence>
<proteinExistence type="predicted"/>
<evidence type="ECO:0000256" key="2">
    <source>
        <dbReference type="SAM" id="MobiDB-lite"/>
    </source>
</evidence>
<evidence type="ECO:0000256" key="1">
    <source>
        <dbReference type="SAM" id="Coils"/>
    </source>
</evidence>
<feature type="compositionally biased region" description="Polar residues" evidence="2">
    <location>
        <begin position="117"/>
        <end position="127"/>
    </location>
</feature>
<protein>
    <submittedName>
        <fullName evidence="3">M-phase phosphoprotein 9</fullName>
    </submittedName>
</protein>
<organism evidence="3 4">
    <name type="scientific">Folsomia candida</name>
    <name type="common">Springtail</name>
    <dbReference type="NCBI Taxonomy" id="158441"/>
    <lineage>
        <taxon>Eukaryota</taxon>
        <taxon>Metazoa</taxon>
        <taxon>Ecdysozoa</taxon>
        <taxon>Arthropoda</taxon>
        <taxon>Hexapoda</taxon>
        <taxon>Collembola</taxon>
        <taxon>Entomobryomorpha</taxon>
        <taxon>Isotomoidea</taxon>
        <taxon>Isotomidae</taxon>
        <taxon>Proisotominae</taxon>
        <taxon>Folsomia</taxon>
    </lineage>
</organism>
<accession>A0A226D3A1</accession>